<comment type="caution">
    <text evidence="1">The sequence shown here is derived from an EMBL/GenBank/DDBJ whole genome shotgun (WGS) entry which is preliminary data.</text>
</comment>
<keyword evidence="2" id="KW-1185">Reference proteome</keyword>
<evidence type="ECO:0000313" key="2">
    <source>
        <dbReference type="Proteomes" id="UP001434883"/>
    </source>
</evidence>
<dbReference type="Proteomes" id="UP001434883">
    <property type="component" value="Unassembled WGS sequence"/>
</dbReference>
<proteinExistence type="predicted"/>
<dbReference type="EMBL" id="JAHRIN010059991">
    <property type="protein sequence ID" value="MEQ2212583.1"/>
    <property type="molecule type" value="Genomic_DNA"/>
</dbReference>
<name>A0ABV0RWK5_9TELE</name>
<accession>A0ABV0RWK5</accession>
<evidence type="ECO:0000313" key="1">
    <source>
        <dbReference type="EMBL" id="MEQ2212583.1"/>
    </source>
</evidence>
<sequence>SSRSGNCLRKLVSRATRRREAEMNGGETLLRCCISDKSGTYCVEDERGHRESSGRNLG</sequence>
<organism evidence="1 2">
    <name type="scientific">Xenoophorus captivus</name>
    <dbReference type="NCBI Taxonomy" id="1517983"/>
    <lineage>
        <taxon>Eukaryota</taxon>
        <taxon>Metazoa</taxon>
        <taxon>Chordata</taxon>
        <taxon>Craniata</taxon>
        <taxon>Vertebrata</taxon>
        <taxon>Euteleostomi</taxon>
        <taxon>Actinopterygii</taxon>
        <taxon>Neopterygii</taxon>
        <taxon>Teleostei</taxon>
        <taxon>Neoteleostei</taxon>
        <taxon>Acanthomorphata</taxon>
        <taxon>Ovalentaria</taxon>
        <taxon>Atherinomorphae</taxon>
        <taxon>Cyprinodontiformes</taxon>
        <taxon>Goodeidae</taxon>
        <taxon>Xenoophorus</taxon>
    </lineage>
</organism>
<protein>
    <submittedName>
        <fullName evidence="1">Uncharacterized protein</fullName>
    </submittedName>
</protein>
<feature type="non-terminal residue" evidence="1">
    <location>
        <position position="1"/>
    </location>
</feature>
<reference evidence="1 2" key="1">
    <citation type="submission" date="2021-06" db="EMBL/GenBank/DDBJ databases">
        <authorList>
            <person name="Palmer J.M."/>
        </authorList>
    </citation>
    <scope>NUCLEOTIDE SEQUENCE [LARGE SCALE GENOMIC DNA]</scope>
    <source>
        <strain evidence="1 2">XC_2019</strain>
        <tissue evidence="1">Muscle</tissue>
    </source>
</reference>
<gene>
    <name evidence="1" type="ORF">XENOCAPTIV_001790</name>
</gene>